<protein>
    <submittedName>
        <fullName evidence="7">O-antigen/teichoic acid export membrane protein</fullName>
    </submittedName>
</protein>
<keyword evidence="8" id="KW-1185">Reference proteome</keyword>
<evidence type="ECO:0000256" key="3">
    <source>
        <dbReference type="ARBA" id="ARBA00022692"/>
    </source>
</evidence>
<keyword evidence="3 6" id="KW-0812">Transmembrane</keyword>
<organism evidence="7 8">
    <name type="scientific">Larkinella arboricola</name>
    <dbReference type="NCBI Taxonomy" id="643671"/>
    <lineage>
        <taxon>Bacteria</taxon>
        <taxon>Pseudomonadati</taxon>
        <taxon>Bacteroidota</taxon>
        <taxon>Cytophagia</taxon>
        <taxon>Cytophagales</taxon>
        <taxon>Spirosomataceae</taxon>
        <taxon>Larkinella</taxon>
    </lineage>
</organism>
<evidence type="ECO:0000256" key="5">
    <source>
        <dbReference type="ARBA" id="ARBA00023136"/>
    </source>
</evidence>
<feature type="transmembrane region" description="Helical" evidence="6">
    <location>
        <begin position="384"/>
        <end position="408"/>
    </location>
</feature>
<dbReference type="EMBL" id="QLMC01000003">
    <property type="protein sequence ID" value="RAJ97544.1"/>
    <property type="molecule type" value="Genomic_DNA"/>
</dbReference>
<comment type="caution">
    <text evidence="7">The sequence shown here is derived from an EMBL/GenBank/DDBJ whole genome shotgun (WGS) entry which is preliminary data.</text>
</comment>
<proteinExistence type="predicted"/>
<feature type="transmembrane region" description="Helical" evidence="6">
    <location>
        <begin position="354"/>
        <end position="378"/>
    </location>
</feature>
<accession>A0A327WZG1</accession>
<keyword evidence="4 6" id="KW-1133">Transmembrane helix</keyword>
<evidence type="ECO:0000256" key="1">
    <source>
        <dbReference type="ARBA" id="ARBA00004651"/>
    </source>
</evidence>
<evidence type="ECO:0000256" key="6">
    <source>
        <dbReference type="SAM" id="Phobius"/>
    </source>
</evidence>
<dbReference type="PANTHER" id="PTHR30250:SF11">
    <property type="entry name" value="O-ANTIGEN TRANSPORTER-RELATED"/>
    <property type="match status" value="1"/>
</dbReference>
<feature type="transmembrane region" description="Helical" evidence="6">
    <location>
        <begin position="324"/>
        <end position="347"/>
    </location>
</feature>
<gene>
    <name evidence="7" type="ORF">LX87_02446</name>
</gene>
<evidence type="ECO:0000256" key="4">
    <source>
        <dbReference type="ARBA" id="ARBA00022989"/>
    </source>
</evidence>
<name>A0A327WZG1_LARAB</name>
<feature type="transmembrane region" description="Helical" evidence="6">
    <location>
        <begin position="415"/>
        <end position="433"/>
    </location>
</feature>
<reference evidence="7 8" key="1">
    <citation type="submission" date="2018-06" db="EMBL/GenBank/DDBJ databases">
        <title>Genomic Encyclopedia of Archaeal and Bacterial Type Strains, Phase II (KMG-II): from individual species to whole genera.</title>
        <authorList>
            <person name="Goeker M."/>
        </authorList>
    </citation>
    <scope>NUCLEOTIDE SEQUENCE [LARGE SCALE GENOMIC DNA]</scope>
    <source>
        <strain evidence="7 8">DSM 21851</strain>
    </source>
</reference>
<dbReference type="OrthoDB" id="9814608at2"/>
<feature type="transmembrane region" description="Helical" evidence="6">
    <location>
        <begin position="195"/>
        <end position="214"/>
    </location>
</feature>
<keyword evidence="2" id="KW-1003">Cell membrane</keyword>
<dbReference type="RefSeq" id="WP_111628525.1">
    <property type="nucleotide sequence ID" value="NZ_QLMC01000003.1"/>
</dbReference>
<feature type="transmembrane region" description="Helical" evidence="6">
    <location>
        <begin position="119"/>
        <end position="142"/>
    </location>
</feature>
<dbReference type="AlphaFoldDB" id="A0A327WZG1"/>
<comment type="subcellular location">
    <subcellularLocation>
        <location evidence="1">Cell membrane</location>
        <topology evidence="1">Multi-pass membrane protein</topology>
    </subcellularLocation>
</comment>
<keyword evidence="5 6" id="KW-0472">Membrane</keyword>
<feature type="transmembrane region" description="Helical" evidence="6">
    <location>
        <begin position="88"/>
        <end position="107"/>
    </location>
</feature>
<dbReference type="Proteomes" id="UP000248790">
    <property type="component" value="Unassembled WGS sequence"/>
</dbReference>
<evidence type="ECO:0000313" key="7">
    <source>
        <dbReference type="EMBL" id="RAJ97544.1"/>
    </source>
</evidence>
<evidence type="ECO:0000313" key="8">
    <source>
        <dbReference type="Proteomes" id="UP000248790"/>
    </source>
</evidence>
<dbReference type="InterPro" id="IPR050833">
    <property type="entry name" value="Poly_Biosynth_Transport"/>
</dbReference>
<feature type="transmembrane region" description="Helical" evidence="6">
    <location>
        <begin position="439"/>
        <end position="460"/>
    </location>
</feature>
<dbReference type="GO" id="GO:0005886">
    <property type="term" value="C:plasma membrane"/>
    <property type="evidence" value="ECO:0007669"/>
    <property type="project" value="UniProtKB-SubCell"/>
</dbReference>
<feature type="transmembrane region" description="Helical" evidence="6">
    <location>
        <begin position="48"/>
        <end position="68"/>
    </location>
</feature>
<dbReference type="PANTHER" id="PTHR30250">
    <property type="entry name" value="PST FAMILY PREDICTED COLANIC ACID TRANSPORTER"/>
    <property type="match status" value="1"/>
</dbReference>
<sequence length="517" mass="58115">MSGFKKLASDTALYGISTILGRMLYWLMVPLHTRVFPRTGEMASNVELFSYVPVLLLVYTLSLETAFFRYASRQKEDKQKVFNETLSIVLAISVISTALIILLAPQIADWLDYPGQETFISWVAMIAATDAIVAIPFARLRVENKAREFVKAKLINIVINVALNVFFLVICPQIYNGDYLLFLQPAIDLFYDPSVGPGYIFLANLIANLVYFVLLRKTFAGFRFQLDKPQVKVLLAYSFPLMLTALAGSINMLTDRWFLRPLLPEGFYPGLTSEDVLGIYGNCYKLSVFMTLAIQSFKFAADPFFFSRAEDKNAPGLLAEVNKWFIIICVIIWVGISLNLDWIGLFIGKTYRQGLGVVPILLLANLVLGVYYNIAFWFKLSDKTAYGTVITVLGAGVTVILNVLLIPIMGYMGCAVAYLVSSVVMCVTCYLLGEKHYPVPYDVFSALIYVFSGGLLIYMASQIEISNLWVSIPYHMLLFLLYIGTMLVMERKTFGPLLARVRNRGSRKNVVPESNNR</sequence>
<feature type="transmembrane region" description="Helical" evidence="6">
    <location>
        <begin position="154"/>
        <end position="175"/>
    </location>
</feature>
<feature type="transmembrane region" description="Helical" evidence="6">
    <location>
        <begin position="472"/>
        <end position="489"/>
    </location>
</feature>
<evidence type="ECO:0000256" key="2">
    <source>
        <dbReference type="ARBA" id="ARBA00022475"/>
    </source>
</evidence>
<feature type="transmembrane region" description="Helical" evidence="6">
    <location>
        <begin position="234"/>
        <end position="254"/>
    </location>
</feature>
<feature type="transmembrane region" description="Helical" evidence="6">
    <location>
        <begin position="12"/>
        <end position="28"/>
    </location>
</feature>